<comment type="pathway">
    <text evidence="3 18">Protein modification; protein glycosylation.</text>
</comment>
<protein>
    <recommendedName>
        <fullName evidence="18">Polypeptide N-acetylgalactosaminyltransferase</fullName>
        <ecNumber evidence="18">2.4.1.-</ecNumber>
    </recommendedName>
    <alternativeName>
        <fullName evidence="18">Protein-UDP acetylgalactosaminyltransferase</fullName>
    </alternativeName>
</protein>
<dbReference type="Pfam" id="PF00652">
    <property type="entry name" value="Ricin_B_lectin"/>
    <property type="match status" value="1"/>
</dbReference>
<dbReference type="Gene3D" id="3.90.550.10">
    <property type="entry name" value="Spore Coat Polysaccharide Biosynthesis Protein SpsA, Chain A"/>
    <property type="match status" value="1"/>
</dbReference>
<sequence length="498" mass="56855">IPWRDFDESSYISATAIHHGEDKYKRNKFNQQASDKLKCDRPVPDTRNGLCSSNSWDLSKLPATSVIVTFHNEARSTLLRTVVSVLNRSPPSLVREIILVDDFSDNAEDGQLLAQIEKVRVLRNNQREGLMRSRIRGADAAAAPVLTFLDSHVECNKNWLEPLLQRIADDRTAVVCPIIDVINMDNFEYIGASADLRGGFDWNLVFKWDYMSSEERRSRAGNPTAPISTPMIAGGLFSMDKSYFNQLGKYDTAMDVWGGENLEISFRVWQCGGRLEIIPCSRVGHVFRKQHPYTFPGGSGNVFTRNTRRAAEVWMDDYKEYYYAAVPSAKLIPFGNIENRLQIRVRNQCKPFKWYLENVYPELRVPSKESVAFGSIKQGVNKCIDTLGHVQEGSIGLYECHDSGGNQEFSMNKEMQIRHQDLCFTAGEGAREGSIIKLRHCDENNTMQKFEQSKSQLRLYQSSYCIDSRHERDMGLILSKCDHSRSQQWRFSMGDLTH</sequence>
<evidence type="ECO:0000256" key="4">
    <source>
        <dbReference type="ARBA" id="ARBA00005680"/>
    </source>
</evidence>
<dbReference type="InterPro" id="IPR029044">
    <property type="entry name" value="Nucleotide-diphossugar_trans"/>
</dbReference>
<evidence type="ECO:0000256" key="18">
    <source>
        <dbReference type="RuleBase" id="RU361242"/>
    </source>
</evidence>
<keyword evidence="8" id="KW-0479">Metal-binding</keyword>
<comment type="subcellular location">
    <subcellularLocation>
        <location evidence="2 18">Golgi apparatus membrane</location>
        <topology evidence="2 18">Single-pass type II membrane protein</topology>
    </subcellularLocation>
</comment>
<dbReference type="CDD" id="cd23434">
    <property type="entry name" value="beta-trefoil_Ricin_GALNT2"/>
    <property type="match status" value="1"/>
</dbReference>
<evidence type="ECO:0000256" key="17">
    <source>
        <dbReference type="ARBA" id="ARBA00052209"/>
    </source>
</evidence>
<name>F6XVE4_CIOIN</name>
<dbReference type="PANTHER" id="PTHR11675:SF119">
    <property type="entry name" value="POLYPEPTIDE N-ACETYLGALACTOSAMINYLTRANSFERASE 2"/>
    <property type="match status" value="1"/>
</dbReference>
<evidence type="ECO:0000256" key="10">
    <source>
        <dbReference type="ARBA" id="ARBA00022968"/>
    </source>
</evidence>
<dbReference type="EC" id="2.4.1.-" evidence="18"/>
<keyword evidence="7" id="KW-0812">Transmembrane</keyword>
<dbReference type="FunCoup" id="F6XVE4">
    <property type="interactions" value="4"/>
</dbReference>
<dbReference type="GeneTree" id="ENSGT00940000156958"/>
<evidence type="ECO:0000256" key="7">
    <source>
        <dbReference type="ARBA" id="ARBA00022692"/>
    </source>
</evidence>
<evidence type="ECO:0000256" key="3">
    <source>
        <dbReference type="ARBA" id="ARBA00004922"/>
    </source>
</evidence>
<dbReference type="InParanoid" id="F6XVE4"/>
<keyword evidence="13" id="KW-0472">Membrane</keyword>
<reference evidence="20" key="3">
    <citation type="submission" date="2025-09" db="UniProtKB">
        <authorList>
            <consortium name="Ensembl"/>
        </authorList>
    </citation>
    <scope>IDENTIFICATION</scope>
</reference>
<dbReference type="SUPFAM" id="SSF50370">
    <property type="entry name" value="Ricin B-like lectins"/>
    <property type="match status" value="1"/>
</dbReference>
<keyword evidence="15 18" id="KW-0464">Manganese</keyword>
<dbReference type="InterPro" id="IPR000772">
    <property type="entry name" value="Ricin_B_lectin"/>
</dbReference>
<evidence type="ECO:0000256" key="9">
    <source>
        <dbReference type="ARBA" id="ARBA00022734"/>
    </source>
</evidence>
<comment type="cofactor">
    <cofactor evidence="1 18">
        <name>Mn(2+)</name>
        <dbReference type="ChEBI" id="CHEBI:29035"/>
    </cofactor>
</comment>
<accession>F6XVE4</accession>
<dbReference type="STRING" id="7719.ENSCINP00000010786"/>
<evidence type="ECO:0000256" key="8">
    <source>
        <dbReference type="ARBA" id="ARBA00022723"/>
    </source>
</evidence>
<comment type="catalytic activity">
    <reaction evidence="16">
        <text>L-threonyl-[protein] + UDP-N-acetyl-alpha-D-galactosamine = a 3-O-[N-acetyl-alpha-D-galactosaminyl]-L-threonyl-[protein] + UDP + H(+)</text>
        <dbReference type="Rhea" id="RHEA:52424"/>
        <dbReference type="Rhea" id="RHEA-COMP:11060"/>
        <dbReference type="Rhea" id="RHEA-COMP:11689"/>
        <dbReference type="ChEBI" id="CHEBI:15378"/>
        <dbReference type="ChEBI" id="CHEBI:30013"/>
        <dbReference type="ChEBI" id="CHEBI:58223"/>
        <dbReference type="ChEBI" id="CHEBI:67138"/>
        <dbReference type="ChEBI" id="CHEBI:87075"/>
        <dbReference type="EC" id="2.4.1.41"/>
    </reaction>
</comment>
<evidence type="ECO:0000256" key="15">
    <source>
        <dbReference type="ARBA" id="ARBA00023211"/>
    </source>
</evidence>
<feature type="domain" description="Ricin B lectin" evidence="19">
    <location>
        <begin position="373"/>
        <end position="492"/>
    </location>
</feature>
<dbReference type="Proteomes" id="UP000008144">
    <property type="component" value="Unassembled WGS sequence"/>
</dbReference>
<organism evidence="20 21">
    <name type="scientific">Ciona intestinalis</name>
    <name type="common">Transparent sea squirt</name>
    <name type="synonym">Ascidia intestinalis</name>
    <dbReference type="NCBI Taxonomy" id="7719"/>
    <lineage>
        <taxon>Eukaryota</taxon>
        <taxon>Metazoa</taxon>
        <taxon>Chordata</taxon>
        <taxon>Tunicata</taxon>
        <taxon>Ascidiacea</taxon>
        <taxon>Phlebobranchia</taxon>
        <taxon>Cionidae</taxon>
        <taxon>Ciona</taxon>
    </lineage>
</organism>
<dbReference type="PANTHER" id="PTHR11675">
    <property type="entry name" value="N-ACETYLGALACTOSAMINYLTRANSFERASE"/>
    <property type="match status" value="1"/>
</dbReference>
<keyword evidence="14 18" id="KW-1015">Disulfide bond</keyword>
<dbReference type="OMA" id="QEWAFSK"/>
<keyword evidence="11" id="KW-1133">Transmembrane helix</keyword>
<evidence type="ECO:0000256" key="1">
    <source>
        <dbReference type="ARBA" id="ARBA00001936"/>
    </source>
</evidence>
<dbReference type="Gene3D" id="2.80.10.50">
    <property type="match status" value="1"/>
</dbReference>
<reference evidence="20" key="2">
    <citation type="submission" date="2025-08" db="UniProtKB">
        <authorList>
            <consortium name="Ensembl"/>
        </authorList>
    </citation>
    <scope>IDENTIFICATION</scope>
</reference>
<dbReference type="HOGENOM" id="CLU_013477_0_1_1"/>
<reference evidence="21" key="1">
    <citation type="journal article" date="2002" name="Science">
        <title>The draft genome of Ciona intestinalis: insights into chordate and vertebrate origins.</title>
        <authorList>
            <person name="Dehal P."/>
            <person name="Satou Y."/>
            <person name="Campbell R.K."/>
            <person name="Chapman J."/>
            <person name="Degnan B."/>
            <person name="De Tomaso A."/>
            <person name="Davidson B."/>
            <person name="Di Gregorio A."/>
            <person name="Gelpke M."/>
            <person name="Goodstein D.M."/>
            <person name="Harafuji N."/>
            <person name="Hastings K.E."/>
            <person name="Ho I."/>
            <person name="Hotta K."/>
            <person name="Huang W."/>
            <person name="Kawashima T."/>
            <person name="Lemaire P."/>
            <person name="Martinez D."/>
            <person name="Meinertzhagen I.A."/>
            <person name="Necula S."/>
            <person name="Nonaka M."/>
            <person name="Putnam N."/>
            <person name="Rash S."/>
            <person name="Saiga H."/>
            <person name="Satake M."/>
            <person name="Terry A."/>
            <person name="Yamada L."/>
            <person name="Wang H.G."/>
            <person name="Awazu S."/>
            <person name="Azumi K."/>
            <person name="Boore J."/>
            <person name="Branno M."/>
            <person name="Chin-Bow S."/>
            <person name="DeSantis R."/>
            <person name="Doyle S."/>
            <person name="Francino P."/>
            <person name="Keys D.N."/>
            <person name="Haga S."/>
            <person name="Hayashi H."/>
            <person name="Hino K."/>
            <person name="Imai K.S."/>
            <person name="Inaba K."/>
            <person name="Kano S."/>
            <person name="Kobayashi K."/>
            <person name="Kobayashi M."/>
            <person name="Lee B.I."/>
            <person name="Makabe K.W."/>
            <person name="Manohar C."/>
            <person name="Matassi G."/>
            <person name="Medina M."/>
            <person name="Mochizuki Y."/>
            <person name="Mount S."/>
            <person name="Morishita T."/>
            <person name="Miura S."/>
            <person name="Nakayama A."/>
            <person name="Nishizaka S."/>
            <person name="Nomoto H."/>
            <person name="Ohta F."/>
            <person name="Oishi K."/>
            <person name="Rigoutsos I."/>
            <person name="Sano M."/>
            <person name="Sasaki A."/>
            <person name="Sasakura Y."/>
            <person name="Shoguchi E."/>
            <person name="Shin-i T."/>
            <person name="Spagnuolo A."/>
            <person name="Stainier D."/>
            <person name="Suzuki M.M."/>
            <person name="Tassy O."/>
            <person name="Takatori N."/>
            <person name="Tokuoka M."/>
            <person name="Yagi K."/>
            <person name="Yoshizaki F."/>
            <person name="Wada S."/>
            <person name="Zhang C."/>
            <person name="Hyatt P.D."/>
            <person name="Larimer F."/>
            <person name="Detter C."/>
            <person name="Doggett N."/>
            <person name="Glavina T."/>
            <person name="Hawkins T."/>
            <person name="Richardson P."/>
            <person name="Lucas S."/>
            <person name="Kohara Y."/>
            <person name="Levine M."/>
            <person name="Satoh N."/>
            <person name="Rokhsar D.S."/>
        </authorList>
    </citation>
    <scope>NUCLEOTIDE SEQUENCE [LARGE SCALE GENOMIC DNA]</scope>
</reference>
<dbReference type="GO" id="GO:0006493">
    <property type="term" value="P:protein O-linked glycosylation"/>
    <property type="evidence" value="ECO:0000318"/>
    <property type="project" value="GO_Central"/>
</dbReference>
<keyword evidence="21" id="KW-1185">Reference proteome</keyword>
<dbReference type="FunFam" id="3.90.550.10:FF:000026">
    <property type="entry name" value="Polypeptide N-acetylgalactosaminyltransferase"/>
    <property type="match status" value="1"/>
</dbReference>
<dbReference type="Ensembl" id="ENSCINT00000010786.3">
    <property type="protein sequence ID" value="ENSCINP00000010786.3"/>
    <property type="gene ID" value="ENSCING00000013851.2"/>
</dbReference>
<keyword evidence="9 18" id="KW-0430">Lectin</keyword>
<dbReference type="GO" id="GO:0046872">
    <property type="term" value="F:metal ion binding"/>
    <property type="evidence" value="ECO:0007669"/>
    <property type="project" value="UniProtKB-KW"/>
</dbReference>
<keyword evidence="6 18" id="KW-0808">Transferase</keyword>
<dbReference type="AlphaFoldDB" id="F6XVE4"/>
<evidence type="ECO:0000256" key="14">
    <source>
        <dbReference type="ARBA" id="ARBA00023157"/>
    </source>
</evidence>
<proteinExistence type="inferred from homology"/>
<dbReference type="GO" id="GO:0004653">
    <property type="term" value="F:polypeptide N-acetylgalactosaminyltransferase activity"/>
    <property type="evidence" value="ECO:0000318"/>
    <property type="project" value="GO_Central"/>
</dbReference>
<dbReference type="InterPro" id="IPR035992">
    <property type="entry name" value="Ricin_B-like_lectins"/>
</dbReference>
<comment type="similarity">
    <text evidence="4 18">Belongs to the glycosyltransferase 2 family. GalNAc-T subfamily.</text>
</comment>
<keyword evidence="12 18" id="KW-0333">Golgi apparatus</keyword>
<evidence type="ECO:0000256" key="13">
    <source>
        <dbReference type="ARBA" id="ARBA00023136"/>
    </source>
</evidence>
<dbReference type="SMART" id="SM00458">
    <property type="entry name" value="RICIN"/>
    <property type="match status" value="1"/>
</dbReference>
<dbReference type="InterPro" id="IPR001173">
    <property type="entry name" value="Glyco_trans_2-like"/>
</dbReference>
<dbReference type="PROSITE" id="PS50231">
    <property type="entry name" value="RICIN_B_LECTIN"/>
    <property type="match status" value="1"/>
</dbReference>
<dbReference type="GO" id="GO:0030246">
    <property type="term" value="F:carbohydrate binding"/>
    <property type="evidence" value="ECO:0007669"/>
    <property type="project" value="UniProtKB-KW"/>
</dbReference>
<keyword evidence="10" id="KW-0735">Signal-anchor</keyword>
<dbReference type="Pfam" id="PF00535">
    <property type="entry name" value="Glycos_transf_2"/>
    <property type="match status" value="1"/>
</dbReference>
<dbReference type="GO" id="GO:0005794">
    <property type="term" value="C:Golgi apparatus"/>
    <property type="evidence" value="ECO:0000318"/>
    <property type="project" value="GO_Central"/>
</dbReference>
<evidence type="ECO:0000256" key="6">
    <source>
        <dbReference type="ARBA" id="ARBA00022679"/>
    </source>
</evidence>
<keyword evidence="5 18" id="KW-0328">Glycosyltransferase</keyword>
<evidence type="ECO:0000313" key="20">
    <source>
        <dbReference type="Ensembl" id="ENSCINP00000010786.3"/>
    </source>
</evidence>
<dbReference type="CDD" id="cd02510">
    <property type="entry name" value="pp-GalNAc-T"/>
    <property type="match status" value="1"/>
</dbReference>
<dbReference type="SUPFAM" id="SSF53448">
    <property type="entry name" value="Nucleotide-diphospho-sugar transferases"/>
    <property type="match status" value="1"/>
</dbReference>
<evidence type="ECO:0000256" key="16">
    <source>
        <dbReference type="ARBA" id="ARBA00050905"/>
    </source>
</evidence>
<comment type="catalytic activity">
    <reaction evidence="17">
        <text>L-seryl-[protein] + UDP-N-acetyl-alpha-D-galactosamine = a 3-O-[N-acetyl-alpha-D-galactosaminyl]-L-seryl-[protein] + UDP + H(+)</text>
        <dbReference type="Rhea" id="RHEA:23956"/>
        <dbReference type="Rhea" id="RHEA-COMP:9863"/>
        <dbReference type="Rhea" id="RHEA-COMP:12788"/>
        <dbReference type="ChEBI" id="CHEBI:15378"/>
        <dbReference type="ChEBI" id="CHEBI:29999"/>
        <dbReference type="ChEBI" id="CHEBI:53604"/>
        <dbReference type="ChEBI" id="CHEBI:58223"/>
        <dbReference type="ChEBI" id="CHEBI:67138"/>
        <dbReference type="EC" id="2.4.1.41"/>
    </reaction>
</comment>
<evidence type="ECO:0000256" key="12">
    <source>
        <dbReference type="ARBA" id="ARBA00023034"/>
    </source>
</evidence>
<dbReference type="UniPathway" id="UPA00378"/>
<evidence type="ECO:0000256" key="11">
    <source>
        <dbReference type="ARBA" id="ARBA00022989"/>
    </source>
</evidence>
<dbReference type="GO" id="GO:0000139">
    <property type="term" value="C:Golgi membrane"/>
    <property type="evidence" value="ECO:0007669"/>
    <property type="project" value="UniProtKB-SubCell"/>
</dbReference>
<evidence type="ECO:0000256" key="5">
    <source>
        <dbReference type="ARBA" id="ARBA00022676"/>
    </source>
</evidence>
<evidence type="ECO:0000313" key="21">
    <source>
        <dbReference type="Proteomes" id="UP000008144"/>
    </source>
</evidence>
<evidence type="ECO:0000256" key="2">
    <source>
        <dbReference type="ARBA" id="ARBA00004323"/>
    </source>
</evidence>
<evidence type="ECO:0000259" key="19">
    <source>
        <dbReference type="SMART" id="SM00458"/>
    </source>
</evidence>
<dbReference type="InterPro" id="IPR045885">
    <property type="entry name" value="GalNAc-T"/>
</dbReference>